<dbReference type="InterPro" id="IPR043519">
    <property type="entry name" value="NT_sf"/>
</dbReference>
<dbReference type="STRING" id="98765.A0A2R6P1V2"/>
<dbReference type="SUPFAM" id="SSF81631">
    <property type="entry name" value="PAP/OAS1 substrate-binding domain"/>
    <property type="match status" value="1"/>
</dbReference>
<dbReference type="SUPFAM" id="SSF81301">
    <property type="entry name" value="Nucleotidyltransferase"/>
    <property type="match status" value="1"/>
</dbReference>
<feature type="compositionally biased region" description="Basic and acidic residues" evidence="1">
    <location>
        <begin position="731"/>
        <end position="740"/>
    </location>
</feature>
<gene>
    <name evidence="3" type="ORF">PHLCEN_2v5637</name>
</gene>
<dbReference type="GO" id="GO:0010605">
    <property type="term" value="P:negative regulation of macromolecule metabolic process"/>
    <property type="evidence" value="ECO:0007669"/>
    <property type="project" value="UniProtKB-ARBA"/>
</dbReference>
<dbReference type="GO" id="GO:0031123">
    <property type="term" value="P:RNA 3'-end processing"/>
    <property type="evidence" value="ECO:0007669"/>
    <property type="project" value="TreeGrafter"/>
</dbReference>
<protein>
    <recommendedName>
        <fullName evidence="2">Poly(A) RNA polymerase mitochondrial-like central palm domain-containing protein</fullName>
    </recommendedName>
</protein>
<dbReference type="PANTHER" id="PTHR12271:SF40">
    <property type="entry name" value="POLY(A) RNA POLYMERASE GLD2"/>
    <property type="match status" value="1"/>
</dbReference>
<dbReference type="OrthoDB" id="2274644at2759"/>
<evidence type="ECO:0000313" key="4">
    <source>
        <dbReference type="Proteomes" id="UP000186601"/>
    </source>
</evidence>
<dbReference type="GO" id="GO:0016779">
    <property type="term" value="F:nucleotidyltransferase activity"/>
    <property type="evidence" value="ECO:0007669"/>
    <property type="project" value="UniProtKB-ARBA"/>
</dbReference>
<dbReference type="Gene3D" id="3.30.460.10">
    <property type="entry name" value="Beta Polymerase, domain 2"/>
    <property type="match status" value="1"/>
</dbReference>
<organism evidence="3 4">
    <name type="scientific">Hermanssonia centrifuga</name>
    <dbReference type="NCBI Taxonomy" id="98765"/>
    <lineage>
        <taxon>Eukaryota</taxon>
        <taxon>Fungi</taxon>
        <taxon>Dikarya</taxon>
        <taxon>Basidiomycota</taxon>
        <taxon>Agaricomycotina</taxon>
        <taxon>Agaricomycetes</taxon>
        <taxon>Polyporales</taxon>
        <taxon>Meruliaceae</taxon>
        <taxon>Hermanssonia</taxon>
    </lineage>
</organism>
<dbReference type="InterPro" id="IPR054708">
    <property type="entry name" value="MTPAP-like_central"/>
</dbReference>
<sequence>MRQVRRLSTKLLRRNQALFEDLTRPLNEKQKKVAEKEHLKTLPKFNSSLTKKPRKAERQKIHEHPQDIVQQRFGDGFTLEDVIMRQYVWDIEIAPFESVVVDKNCPNKSNAGVENARVLLPCGCTAGTHLLEGPDNPSILSTILRQEGFGGYLRFPRHNVLGPISPVKIATRYAAERCKYRNPIVQGPVMSTKDHAEDVQTPSLAYFTNKVSGARGLLKAGYSLSHVFSTALDNKHGQVEDVDVVGSRREGMPSVQIRGYHTSAMRRTDVFALSQVPAPVLQQRAQAVQRIEGAIQGCFGRKYRVKLFGSTCYGADSAASDLDLVIIDPDHPTGFPPKLKMYKLPIKFIDPVSKLACDLNVNERLGYRNTSMIKQYCAISPLLREVITFIKYWAKPLGLNDPSGQDGPRTFSSYALTLMTIGLFQSWGLLPNLQHGLKPLPEDPIVGVFWTRLKKDVRLRCDVRFNVGQNWAPQRAMNLQDALRQWFDYWGNEHQYEDTMVDIRLGGVRPRFTQRKVDDQIIQYRDSSRDSPVATHCPGGWSDEKRIPSELQDEVVNSFLKKASIVLPSSPPEEFDEPLDLPSWIKWASDPLCVPDPFITSKNVVSGVGPSHISRFREDCRRVVKLLDNGQPLEAFVEGFVPFQKAAADVESREALRTLFEPDGRRLRLQALQAEARKLEARHREVQAGIKFIPGDSRAVLVQLRKMLNRNPTEGEVVKEGSIETVVGSVRKPEPTDAEPRITVPTTKARRHRMRKRMRAEATAREPQPTLR</sequence>
<evidence type="ECO:0000256" key="1">
    <source>
        <dbReference type="SAM" id="MobiDB-lite"/>
    </source>
</evidence>
<reference evidence="3 4" key="1">
    <citation type="submission" date="2018-02" db="EMBL/GenBank/DDBJ databases">
        <title>Genome sequence of the basidiomycete white-rot fungus Phlebia centrifuga.</title>
        <authorList>
            <person name="Granchi Z."/>
            <person name="Peng M."/>
            <person name="de Vries R.P."/>
            <person name="Hilden K."/>
            <person name="Makela M.R."/>
            <person name="Grigoriev I."/>
            <person name="Riley R."/>
        </authorList>
    </citation>
    <scope>NUCLEOTIDE SEQUENCE [LARGE SCALE GENOMIC DNA]</scope>
    <source>
        <strain evidence="3 4">FBCC195</strain>
    </source>
</reference>
<comment type="caution">
    <text evidence="3">The sequence shown here is derived from an EMBL/GenBank/DDBJ whole genome shotgun (WGS) entry which is preliminary data.</text>
</comment>
<feature type="compositionally biased region" description="Basic residues" evidence="1">
    <location>
        <begin position="748"/>
        <end position="758"/>
    </location>
</feature>
<feature type="domain" description="Poly(A) RNA polymerase mitochondrial-like central palm" evidence="2">
    <location>
        <begin position="346"/>
        <end position="377"/>
    </location>
</feature>
<dbReference type="AlphaFoldDB" id="A0A2R6P1V2"/>
<name>A0A2R6P1V2_9APHY</name>
<keyword evidence="4" id="KW-1185">Reference proteome</keyword>
<dbReference type="Proteomes" id="UP000186601">
    <property type="component" value="Unassembled WGS sequence"/>
</dbReference>
<dbReference type="Gene3D" id="1.10.1410.10">
    <property type="match status" value="1"/>
</dbReference>
<accession>A0A2R6P1V2</accession>
<evidence type="ECO:0000313" key="3">
    <source>
        <dbReference type="EMBL" id="PSR83738.1"/>
    </source>
</evidence>
<feature type="region of interest" description="Disordered" evidence="1">
    <location>
        <begin position="45"/>
        <end position="64"/>
    </location>
</feature>
<evidence type="ECO:0000259" key="2">
    <source>
        <dbReference type="Pfam" id="PF22600"/>
    </source>
</evidence>
<feature type="region of interest" description="Disordered" evidence="1">
    <location>
        <begin position="731"/>
        <end position="772"/>
    </location>
</feature>
<dbReference type="EMBL" id="MLYV02000552">
    <property type="protein sequence ID" value="PSR83738.1"/>
    <property type="molecule type" value="Genomic_DNA"/>
</dbReference>
<proteinExistence type="predicted"/>
<dbReference type="CDD" id="cd05402">
    <property type="entry name" value="NT_PAP_TUTase"/>
    <property type="match status" value="1"/>
</dbReference>
<dbReference type="PANTHER" id="PTHR12271">
    <property type="entry name" value="POLY A POLYMERASE CID PAP -RELATED"/>
    <property type="match status" value="1"/>
</dbReference>
<dbReference type="Pfam" id="PF22600">
    <property type="entry name" value="MTPAP-like_central"/>
    <property type="match status" value="1"/>
</dbReference>